<accession>A0A6G3SSV5</accession>
<organism evidence="1">
    <name type="scientific">Streptomyces anulatus</name>
    <name type="common">Streptomyces chrysomallus</name>
    <dbReference type="NCBI Taxonomy" id="1892"/>
    <lineage>
        <taxon>Bacteria</taxon>
        <taxon>Bacillati</taxon>
        <taxon>Actinomycetota</taxon>
        <taxon>Actinomycetes</taxon>
        <taxon>Kitasatosporales</taxon>
        <taxon>Streptomycetaceae</taxon>
        <taxon>Streptomyces</taxon>
    </lineage>
</organism>
<reference evidence="1" key="1">
    <citation type="submission" date="2020-01" db="EMBL/GenBank/DDBJ databases">
        <title>Insect and environment-associated Actinomycetes.</title>
        <authorList>
            <person name="Currrie C."/>
            <person name="Chevrette M."/>
            <person name="Carlson C."/>
            <person name="Stubbendieck R."/>
            <person name="Wendt-Pienkowski E."/>
        </authorList>
    </citation>
    <scope>NUCLEOTIDE SEQUENCE</scope>
    <source>
        <strain evidence="1">SID505</strain>
    </source>
</reference>
<protein>
    <submittedName>
        <fullName evidence="1">Uncharacterized protein</fullName>
    </submittedName>
</protein>
<evidence type="ECO:0000313" key="1">
    <source>
        <dbReference type="EMBL" id="NEB86107.1"/>
    </source>
</evidence>
<dbReference type="EMBL" id="JAAGMK010000527">
    <property type="protein sequence ID" value="NEB86107.1"/>
    <property type="molecule type" value="Genomic_DNA"/>
</dbReference>
<name>A0A6G3SSV5_STRAQ</name>
<dbReference type="RefSeq" id="WP_164257922.1">
    <property type="nucleotide sequence ID" value="NZ_JAAGMK010000527.1"/>
</dbReference>
<sequence>MFDPDLFISWLAEQGTGSLPALIRDASWASGRDRKPVTQWLGRIEALGAVTVDWRGGHWNTNPCQVTDLPGNTQTAVLTGARPGCPDFYRARGALAMPQPPRESEQSGIPLPTALWLQYRKLSRLQEFAAAVGAAVVPCAAESAARNLSSLVPGPPIAPPSGDSSPELLDPATGRFRPVDLVGRRPVPGLYKYTKFGRMDTYALLREHPRETTPGHRHTASPHPEQTWHSVDRRAGIHHALRPSTFPLRWKADSVPGHTGQKTLGRLTADRRAALPMAQERTAVLCTGLASLRTTDAEHYDGVPLFIADRIARTLHRRLETA</sequence>
<comment type="caution">
    <text evidence="1">The sequence shown here is derived from an EMBL/GenBank/DDBJ whole genome shotgun (WGS) entry which is preliminary data.</text>
</comment>
<gene>
    <name evidence="1" type="ORF">G3I43_18290</name>
</gene>
<dbReference type="AlphaFoldDB" id="A0A6G3SSV5"/>
<proteinExistence type="predicted"/>